<dbReference type="Proteomes" id="UP001140234">
    <property type="component" value="Unassembled WGS sequence"/>
</dbReference>
<organism evidence="1 2">
    <name type="scientific">Coemansia nantahalensis</name>
    <dbReference type="NCBI Taxonomy" id="2789366"/>
    <lineage>
        <taxon>Eukaryota</taxon>
        <taxon>Fungi</taxon>
        <taxon>Fungi incertae sedis</taxon>
        <taxon>Zoopagomycota</taxon>
        <taxon>Kickxellomycotina</taxon>
        <taxon>Kickxellomycetes</taxon>
        <taxon>Kickxellales</taxon>
        <taxon>Kickxellaceae</taxon>
        <taxon>Coemansia</taxon>
    </lineage>
</organism>
<dbReference type="EMBL" id="JANBUJ010001766">
    <property type="protein sequence ID" value="KAJ2766204.1"/>
    <property type="molecule type" value="Genomic_DNA"/>
</dbReference>
<sequence length="111" mass="12511">RSQVDIRSYAVHVVDGMLRVILFRLNELQIDGNPTLQENRKTMTTLLESWVHDLQAFVAAGSEAEQRQDTLVVHALSCIHNPQSFCDAVPGLYRMDDAMLLRLLQTSFSPG</sequence>
<accession>A0ACC1JSI3</accession>
<feature type="non-terminal residue" evidence="1">
    <location>
        <position position="1"/>
    </location>
</feature>
<evidence type="ECO:0000313" key="2">
    <source>
        <dbReference type="Proteomes" id="UP001140234"/>
    </source>
</evidence>
<protein>
    <submittedName>
        <fullName evidence="1">Uncharacterized protein</fullName>
    </submittedName>
</protein>
<keyword evidence="2" id="KW-1185">Reference proteome</keyword>
<reference evidence="1" key="1">
    <citation type="submission" date="2022-07" db="EMBL/GenBank/DDBJ databases">
        <title>Phylogenomic reconstructions and comparative analyses of Kickxellomycotina fungi.</title>
        <authorList>
            <person name="Reynolds N.K."/>
            <person name="Stajich J.E."/>
            <person name="Barry K."/>
            <person name="Grigoriev I.V."/>
            <person name="Crous P."/>
            <person name="Smith M.E."/>
        </authorList>
    </citation>
    <scope>NUCLEOTIDE SEQUENCE</scope>
    <source>
        <strain evidence="1">CBS 109366</strain>
    </source>
</reference>
<gene>
    <name evidence="1" type="ORF">IWQ57_004467</name>
</gene>
<name>A0ACC1JSI3_9FUNG</name>
<comment type="caution">
    <text evidence="1">The sequence shown here is derived from an EMBL/GenBank/DDBJ whole genome shotgun (WGS) entry which is preliminary data.</text>
</comment>
<proteinExistence type="predicted"/>
<evidence type="ECO:0000313" key="1">
    <source>
        <dbReference type="EMBL" id="KAJ2766204.1"/>
    </source>
</evidence>